<evidence type="ECO:0000256" key="3">
    <source>
        <dbReference type="ARBA" id="ARBA00023054"/>
    </source>
</evidence>
<dbReference type="GO" id="GO:0005769">
    <property type="term" value="C:early endosome"/>
    <property type="evidence" value="ECO:0007669"/>
    <property type="project" value="TreeGrafter"/>
</dbReference>
<feature type="compositionally biased region" description="Polar residues" evidence="5">
    <location>
        <begin position="134"/>
        <end position="146"/>
    </location>
</feature>
<evidence type="ECO:0000256" key="1">
    <source>
        <dbReference type="ARBA" id="ARBA00007791"/>
    </source>
</evidence>
<sequence length="359" mass="40822">MTTSKAKHTGSGKTLIIEDDEPQEESDEMNPFSFKQFIRSKNQPTSSTQDTNEKKRNQKKLLGSTFIVEKGTATPQGYNFSLDVQEPFFSDPTMHSLSVQEEDEDEEEDDWSRSYQPSAIEEAHKFGLSSSLVNTTYQPQSSPSTESNEEASLDSWCLDSSYTDDTKQQARKASDDHEKEHEAYVKEVLFQTLQHNHEKVKEENAQLRKQIKELQKISKAQKQKATYLADELQKRTIKEEKEAQALESMVQSVEQNLELMTKRAVKAENNVVKLKQEILQLQSQFEICRAENEQLRAGETASLNTMKHNAHVASECLSKAASRAEASIKQLMSGTETLCMVSQLLKSIDKISEIQNEDR</sequence>
<protein>
    <recommendedName>
        <fullName evidence="2">Endosome-associated-trafficking regulator 1</fullName>
    </recommendedName>
</protein>
<dbReference type="Proteomes" id="UP001230051">
    <property type="component" value="Unassembled WGS sequence"/>
</dbReference>
<evidence type="ECO:0000256" key="5">
    <source>
        <dbReference type="SAM" id="MobiDB-lite"/>
    </source>
</evidence>
<dbReference type="PANTHER" id="PTHR31259">
    <property type="entry name" value="ENDOSOME-ASSOCIATED TRAFFICKING REGULATOR 1"/>
    <property type="match status" value="1"/>
</dbReference>
<keyword evidence="7" id="KW-1185">Reference proteome</keyword>
<organism evidence="6 7">
    <name type="scientific">Acipenser oxyrinchus oxyrinchus</name>
    <dbReference type="NCBI Taxonomy" id="40147"/>
    <lineage>
        <taxon>Eukaryota</taxon>
        <taxon>Metazoa</taxon>
        <taxon>Chordata</taxon>
        <taxon>Craniata</taxon>
        <taxon>Vertebrata</taxon>
        <taxon>Euteleostomi</taxon>
        <taxon>Actinopterygii</taxon>
        <taxon>Chondrostei</taxon>
        <taxon>Acipenseriformes</taxon>
        <taxon>Acipenseridae</taxon>
        <taxon>Acipenser</taxon>
    </lineage>
</organism>
<evidence type="ECO:0000313" key="6">
    <source>
        <dbReference type="EMBL" id="KAK1148607.1"/>
    </source>
</evidence>
<accession>A0AAD8CF44</accession>
<feature type="compositionally biased region" description="Acidic residues" evidence="5">
    <location>
        <begin position="100"/>
        <end position="110"/>
    </location>
</feature>
<feature type="compositionally biased region" description="Basic residues" evidence="5">
    <location>
        <begin position="1"/>
        <end position="10"/>
    </location>
</feature>
<name>A0AAD8CF44_ACIOX</name>
<dbReference type="GO" id="GO:0030496">
    <property type="term" value="C:midbody"/>
    <property type="evidence" value="ECO:0007669"/>
    <property type="project" value="TreeGrafter"/>
</dbReference>
<reference evidence="6" key="1">
    <citation type="submission" date="2022-02" db="EMBL/GenBank/DDBJ databases">
        <title>Atlantic sturgeon de novo genome assembly.</title>
        <authorList>
            <person name="Stock M."/>
            <person name="Klopp C."/>
            <person name="Guiguen Y."/>
            <person name="Cabau C."/>
            <person name="Parinello H."/>
            <person name="Santidrian Yebra-Pimentel E."/>
            <person name="Kuhl H."/>
            <person name="Dirks R.P."/>
            <person name="Guessner J."/>
            <person name="Wuertz S."/>
            <person name="Du K."/>
            <person name="Schartl M."/>
        </authorList>
    </citation>
    <scope>NUCLEOTIDE SEQUENCE</scope>
    <source>
        <strain evidence="6">STURGEONOMICS-FGT-2020</strain>
        <tissue evidence="6">Whole blood</tissue>
    </source>
</reference>
<feature type="coiled-coil region" evidence="4">
    <location>
        <begin position="167"/>
        <end position="291"/>
    </location>
</feature>
<dbReference type="InterPro" id="IPR026757">
    <property type="entry name" value="ENTR1"/>
</dbReference>
<keyword evidence="3 4" id="KW-0175">Coiled coil</keyword>
<gene>
    <name evidence="6" type="primary">entr1</name>
    <name evidence="6" type="ORF">AOXY_G35039</name>
</gene>
<feature type="compositionally biased region" description="Acidic residues" evidence="5">
    <location>
        <begin position="17"/>
        <end position="28"/>
    </location>
</feature>
<feature type="region of interest" description="Disordered" evidence="5">
    <location>
        <begin position="134"/>
        <end position="153"/>
    </location>
</feature>
<comment type="similarity">
    <text evidence="1">Belongs to the ENTR1 family.</text>
</comment>
<dbReference type="GO" id="GO:0055037">
    <property type="term" value="C:recycling endosome"/>
    <property type="evidence" value="ECO:0007669"/>
    <property type="project" value="TreeGrafter"/>
</dbReference>
<dbReference type="GO" id="GO:0036064">
    <property type="term" value="C:ciliary basal body"/>
    <property type="evidence" value="ECO:0007669"/>
    <property type="project" value="TreeGrafter"/>
</dbReference>
<dbReference type="GO" id="GO:0032465">
    <property type="term" value="P:regulation of cytokinesis"/>
    <property type="evidence" value="ECO:0007669"/>
    <property type="project" value="TreeGrafter"/>
</dbReference>
<dbReference type="EMBL" id="JAGXEW010000087">
    <property type="protein sequence ID" value="KAK1148607.1"/>
    <property type="molecule type" value="Genomic_DNA"/>
</dbReference>
<evidence type="ECO:0000313" key="7">
    <source>
        <dbReference type="Proteomes" id="UP001230051"/>
    </source>
</evidence>
<evidence type="ECO:0000256" key="4">
    <source>
        <dbReference type="SAM" id="Coils"/>
    </source>
</evidence>
<comment type="caution">
    <text evidence="6">The sequence shown here is derived from an EMBL/GenBank/DDBJ whole genome shotgun (WGS) entry which is preliminary data.</text>
</comment>
<dbReference type="AlphaFoldDB" id="A0AAD8CF44"/>
<feature type="compositionally biased region" description="Polar residues" evidence="5">
    <location>
        <begin position="39"/>
        <end position="50"/>
    </location>
</feature>
<dbReference type="GO" id="GO:1903566">
    <property type="term" value="P:positive regulation of protein localization to cilium"/>
    <property type="evidence" value="ECO:0007669"/>
    <property type="project" value="TreeGrafter"/>
</dbReference>
<proteinExistence type="inferred from homology"/>
<dbReference type="PANTHER" id="PTHR31259:SF3">
    <property type="entry name" value="ENDOSOME-ASSOCIATED-TRAFFICKING REGULATOR 1"/>
    <property type="match status" value="1"/>
</dbReference>
<evidence type="ECO:0000256" key="2">
    <source>
        <dbReference type="ARBA" id="ARBA00016007"/>
    </source>
</evidence>
<dbReference type="GO" id="GO:0045724">
    <property type="term" value="P:positive regulation of cilium assembly"/>
    <property type="evidence" value="ECO:0007669"/>
    <property type="project" value="TreeGrafter"/>
</dbReference>
<dbReference type="GO" id="GO:0005813">
    <property type="term" value="C:centrosome"/>
    <property type="evidence" value="ECO:0007669"/>
    <property type="project" value="TreeGrafter"/>
</dbReference>
<feature type="region of interest" description="Disordered" evidence="5">
    <location>
        <begin position="1"/>
        <end position="114"/>
    </location>
</feature>